<dbReference type="InterPro" id="IPR017853">
    <property type="entry name" value="GH"/>
</dbReference>
<accession>A0AAW0M2M3</accession>
<dbReference type="EMBL" id="PKMF04000024">
    <property type="protein sequence ID" value="KAK7857825.1"/>
    <property type="molecule type" value="Genomic_DNA"/>
</dbReference>
<evidence type="ECO:0000313" key="1">
    <source>
        <dbReference type="EMBL" id="KAK7857825.1"/>
    </source>
</evidence>
<sequence>MSLRDSCYVWFMSTTKVGEVSSKVLAPRSSTVPNEDLYWKVAKGVGHVDMTGSPFQWRWRGGEILLEKLGPILGRVELSACQLGCLKVAMISEFSRFTLVPFRYVEEEIGPSRKAVGAKDAGIEAFLEEPLVLEAVECGLLGVKGVGSLEKDEAGLGDFPEGLMINANLQGARVHYFSSLERRMTGKVSSGSSSRSEPASSSCKWLPAAPAAAGSGFIPVVDLTSQLLPAIKNSHKYGGVMVWSKY</sequence>
<dbReference type="Gene3D" id="3.20.20.80">
    <property type="entry name" value="Glycosidases"/>
    <property type="match status" value="1"/>
</dbReference>
<name>A0AAW0M2M3_QUESU</name>
<comment type="caution">
    <text evidence="1">The sequence shown here is derived from an EMBL/GenBank/DDBJ whole genome shotgun (WGS) entry which is preliminary data.</text>
</comment>
<reference evidence="1 2" key="1">
    <citation type="journal article" date="2018" name="Sci. Data">
        <title>The draft genome sequence of cork oak.</title>
        <authorList>
            <person name="Ramos A.M."/>
            <person name="Usie A."/>
            <person name="Barbosa P."/>
            <person name="Barros P.M."/>
            <person name="Capote T."/>
            <person name="Chaves I."/>
            <person name="Simoes F."/>
            <person name="Abreu I."/>
            <person name="Carrasquinho I."/>
            <person name="Faro C."/>
            <person name="Guimaraes J.B."/>
            <person name="Mendonca D."/>
            <person name="Nobrega F."/>
            <person name="Rodrigues L."/>
            <person name="Saibo N.J.M."/>
            <person name="Varela M.C."/>
            <person name="Egas C."/>
            <person name="Matos J."/>
            <person name="Miguel C.M."/>
            <person name="Oliveira M.M."/>
            <person name="Ricardo C.P."/>
            <person name="Goncalves S."/>
        </authorList>
    </citation>
    <scope>NUCLEOTIDE SEQUENCE [LARGE SCALE GENOMIC DNA]</scope>
    <source>
        <strain evidence="2">cv. HL8</strain>
    </source>
</reference>
<gene>
    <name evidence="1" type="primary">CHIB1</name>
    <name evidence="1" type="ORF">CFP56_015878</name>
</gene>
<proteinExistence type="predicted"/>
<keyword evidence="2" id="KW-1185">Reference proteome</keyword>
<organism evidence="1 2">
    <name type="scientific">Quercus suber</name>
    <name type="common">Cork oak</name>
    <dbReference type="NCBI Taxonomy" id="58331"/>
    <lineage>
        <taxon>Eukaryota</taxon>
        <taxon>Viridiplantae</taxon>
        <taxon>Streptophyta</taxon>
        <taxon>Embryophyta</taxon>
        <taxon>Tracheophyta</taxon>
        <taxon>Spermatophyta</taxon>
        <taxon>Magnoliopsida</taxon>
        <taxon>eudicotyledons</taxon>
        <taxon>Gunneridae</taxon>
        <taxon>Pentapetalae</taxon>
        <taxon>rosids</taxon>
        <taxon>fabids</taxon>
        <taxon>Fagales</taxon>
        <taxon>Fagaceae</taxon>
        <taxon>Quercus</taxon>
    </lineage>
</organism>
<protein>
    <submittedName>
        <fullName evidence="1">Acidic endochitinase</fullName>
    </submittedName>
</protein>
<dbReference type="AlphaFoldDB" id="A0AAW0M2M3"/>
<dbReference type="SUPFAM" id="SSF51445">
    <property type="entry name" value="(Trans)glycosidases"/>
    <property type="match status" value="1"/>
</dbReference>
<evidence type="ECO:0000313" key="2">
    <source>
        <dbReference type="Proteomes" id="UP000237347"/>
    </source>
</evidence>
<dbReference type="Proteomes" id="UP000237347">
    <property type="component" value="Unassembled WGS sequence"/>
</dbReference>